<sequence>MFENKTVLITGGTGSWGRELTKKLLSYKPKEIRIFSRNEFAQVEMQRTINHATLKFIIGDVRDYNSVYNACKKVDYIFHLAALKHVPICEAQPLEALKTNVIGTENIIRASIKNKVVKVINVSTDKAVDPVNIYGLTKALAERLIINSNLNSNSTRFVCIRAGNVLGTNGSVVPLFKQQIKEGNEVTLTSKEMTRFFLTITDTIDLLLKAALESVGGEIFVMNMKACRILDLAEVLIKNFSEKPVNINEIGIRIGEKIHEILISDYESFFTYRYDELYYVILSQKPSTELLDKYSGLPQYKKFGYSSNDNLMSSSDIEKLLNCGGLMN</sequence>
<name>A0ABT8HSA1_9BACL</name>
<evidence type="ECO:0000313" key="3">
    <source>
        <dbReference type="EMBL" id="MDN4523631.1"/>
    </source>
</evidence>
<accession>A0ABT8HSA1</accession>
<dbReference type="CDD" id="cd05237">
    <property type="entry name" value="UDP_invert_4-6DH_SDR_e"/>
    <property type="match status" value="1"/>
</dbReference>
<dbReference type="InterPro" id="IPR003869">
    <property type="entry name" value="Polysac_CapD-like"/>
</dbReference>
<dbReference type="Pfam" id="PF02719">
    <property type="entry name" value="Polysacc_synt_2"/>
    <property type="match status" value="1"/>
</dbReference>
<dbReference type="InterPro" id="IPR036291">
    <property type="entry name" value="NAD(P)-bd_dom_sf"/>
</dbReference>
<dbReference type="Gene3D" id="3.40.50.720">
    <property type="entry name" value="NAD(P)-binding Rossmann-like Domain"/>
    <property type="match status" value="1"/>
</dbReference>
<evidence type="ECO:0000313" key="4">
    <source>
        <dbReference type="Proteomes" id="UP001172721"/>
    </source>
</evidence>
<comment type="caution">
    <text evidence="3">The sequence shown here is derived from an EMBL/GenBank/DDBJ whole genome shotgun (WGS) entry which is preliminary data.</text>
</comment>
<dbReference type="SUPFAM" id="SSF51735">
    <property type="entry name" value="NAD(P)-binding Rossmann-fold domains"/>
    <property type="match status" value="1"/>
</dbReference>
<dbReference type="PANTHER" id="PTHR43318:SF2">
    <property type="entry name" value="UDP-N-ACETYLGLUCOSAMINE 4,6-DEHYDRATASE (INVERTING)"/>
    <property type="match status" value="1"/>
</dbReference>
<keyword evidence="4" id="KW-1185">Reference proteome</keyword>
<dbReference type="PANTHER" id="PTHR43318">
    <property type="entry name" value="UDP-N-ACETYLGLUCOSAMINE 4,6-DEHYDRATASE"/>
    <property type="match status" value="1"/>
</dbReference>
<feature type="domain" description="Polysaccharide biosynthesis protein CapD-like" evidence="2">
    <location>
        <begin position="7"/>
        <end position="279"/>
    </location>
</feature>
<dbReference type="Proteomes" id="UP001172721">
    <property type="component" value="Unassembled WGS sequence"/>
</dbReference>
<protein>
    <submittedName>
        <fullName evidence="3">Polysaccharide biosynthesis protein</fullName>
    </submittedName>
</protein>
<reference evidence="3" key="1">
    <citation type="submission" date="2023-07" db="EMBL/GenBank/DDBJ databases">
        <title>Fictibacillus sp. isolated from freshwater pond.</title>
        <authorList>
            <person name="Kirdat K."/>
            <person name="Bhat A."/>
            <person name="Mourya A."/>
            <person name="Yadav A."/>
        </authorList>
    </citation>
    <scope>NUCLEOTIDE SEQUENCE</scope>
    <source>
        <strain evidence="3">NE201</strain>
    </source>
</reference>
<evidence type="ECO:0000256" key="1">
    <source>
        <dbReference type="ARBA" id="ARBA00007430"/>
    </source>
</evidence>
<evidence type="ECO:0000259" key="2">
    <source>
        <dbReference type="Pfam" id="PF02719"/>
    </source>
</evidence>
<comment type="similarity">
    <text evidence="1">Belongs to the polysaccharide synthase family.</text>
</comment>
<dbReference type="EMBL" id="JAUHTR010000001">
    <property type="protein sequence ID" value="MDN4523631.1"/>
    <property type="molecule type" value="Genomic_DNA"/>
</dbReference>
<organism evidence="3 4">
    <name type="scientific">Fictibacillus fluitans</name>
    <dbReference type="NCBI Taxonomy" id="3058422"/>
    <lineage>
        <taxon>Bacteria</taxon>
        <taxon>Bacillati</taxon>
        <taxon>Bacillota</taxon>
        <taxon>Bacilli</taxon>
        <taxon>Bacillales</taxon>
        <taxon>Fictibacillaceae</taxon>
        <taxon>Fictibacillus</taxon>
    </lineage>
</organism>
<dbReference type="InterPro" id="IPR051203">
    <property type="entry name" value="Polysaccharide_Synthase-Rel"/>
</dbReference>
<dbReference type="RefSeq" id="WP_301164649.1">
    <property type="nucleotide sequence ID" value="NZ_JAUHTR010000001.1"/>
</dbReference>
<proteinExistence type="inferred from homology"/>
<gene>
    <name evidence="3" type="ORF">QYB97_04060</name>
</gene>